<evidence type="ECO:0000313" key="3">
    <source>
        <dbReference type="Proteomes" id="UP000326198"/>
    </source>
</evidence>
<dbReference type="OrthoDB" id="2157530at2759"/>
<gene>
    <name evidence="2" type="ORF">BDV26DRAFT_296462</name>
</gene>
<dbReference type="PANTHER" id="PTHR24148">
    <property type="entry name" value="ANKYRIN REPEAT DOMAIN-CONTAINING PROTEIN 39 HOMOLOG-RELATED"/>
    <property type="match status" value="1"/>
</dbReference>
<evidence type="ECO:0000259" key="1">
    <source>
        <dbReference type="Pfam" id="PF06985"/>
    </source>
</evidence>
<protein>
    <submittedName>
        <fullName evidence="2">Heterokaryon incompatibility protein-domain-containing protein</fullName>
    </submittedName>
</protein>
<dbReference type="InterPro" id="IPR052895">
    <property type="entry name" value="HetReg/Transcr_Mod"/>
</dbReference>
<organism evidence="2 3">
    <name type="scientific">Aspergillus bertholletiae</name>
    <dbReference type="NCBI Taxonomy" id="1226010"/>
    <lineage>
        <taxon>Eukaryota</taxon>
        <taxon>Fungi</taxon>
        <taxon>Dikarya</taxon>
        <taxon>Ascomycota</taxon>
        <taxon>Pezizomycotina</taxon>
        <taxon>Eurotiomycetes</taxon>
        <taxon>Eurotiomycetidae</taxon>
        <taxon>Eurotiales</taxon>
        <taxon>Aspergillaceae</taxon>
        <taxon>Aspergillus</taxon>
        <taxon>Aspergillus subgen. Circumdati</taxon>
    </lineage>
</organism>
<reference evidence="2 3" key="1">
    <citation type="submission" date="2019-04" db="EMBL/GenBank/DDBJ databases">
        <title>Friends and foes A comparative genomics studyof 23 Aspergillus species from section Flavi.</title>
        <authorList>
            <consortium name="DOE Joint Genome Institute"/>
            <person name="Kjaerbolling I."/>
            <person name="Vesth T."/>
            <person name="Frisvad J.C."/>
            <person name="Nybo J.L."/>
            <person name="Theobald S."/>
            <person name="Kildgaard S."/>
            <person name="Isbrandt T."/>
            <person name="Kuo A."/>
            <person name="Sato A."/>
            <person name="Lyhne E.K."/>
            <person name="Kogle M.E."/>
            <person name="Wiebenga A."/>
            <person name="Kun R.S."/>
            <person name="Lubbers R.J."/>
            <person name="Makela M.R."/>
            <person name="Barry K."/>
            <person name="Chovatia M."/>
            <person name="Clum A."/>
            <person name="Daum C."/>
            <person name="Haridas S."/>
            <person name="He G."/>
            <person name="LaButti K."/>
            <person name="Lipzen A."/>
            <person name="Mondo S."/>
            <person name="Riley R."/>
            <person name="Salamov A."/>
            <person name="Simmons B.A."/>
            <person name="Magnuson J.K."/>
            <person name="Henrissat B."/>
            <person name="Mortensen U.H."/>
            <person name="Larsen T.O."/>
            <person name="Devries R.P."/>
            <person name="Grigoriev I.V."/>
            <person name="Machida M."/>
            <person name="Baker S.E."/>
            <person name="Andersen M.R."/>
        </authorList>
    </citation>
    <scope>NUCLEOTIDE SEQUENCE [LARGE SCALE GENOMIC DNA]</scope>
    <source>
        <strain evidence="2 3">IBT 29228</strain>
    </source>
</reference>
<name>A0A5N7AYL4_9EURO</name>
<proteinExistence type="predicted"/>
<sequence>MPPFKYSVLPPGDDRTRLLRLLPNEDSTAPIKCELLDYSLQKSRNGAHMYDALSYVWGTSAKSQSIYIEDGEFEVSQNLHSALRRLRDPAFERILWVDAICIKQDDDAEKERQIQAMGKIYAQANQVVVWLGDEVDNSSEAIETIREKAAGSYGILGNISINDAAFNKLCERPWFRRIWVVQEVGLARNIRVLCGPAEINGHIVGLALKRDRNPAVRAMADNMGQAVFRPQHGTYPLKQLSLGELIDTYHTHEASLRHDKIYALLGMSSDGLSAKGLLPNYKVPWEELFKRLMEHVLSARVSVRIGQDKDTAVIQAKGWVLGIIHTVERDEWNHQKLSMFLTGDCVGKTKTQNTDWETKLTVPDSAKDIRRGDIFCILQEATDPIIIRHFQYYFEIILLRTNCPPSIWSKVFPSGYKRDREDRYARNFCLVWSWKLSSTNIDSLVSTPSGAIPGIDQMLWDANLILHDTADGPRSAKHVAIEHIAEMLKIFAQRLGHEHSKTRLAVYGLGLLSAGAAVRSRLGMKLDNVFRYWDLKRKVGSRFYVWRYLDDELFAAGNLSAPSLAREKIETVLEAANQRDCYF</sequence>
<dbReference type="PANTHER" id="PTHR24148:SF78">
    <property type="entry name" value="HETEROKARYON INCOMPATIBILITY DOMAIN-CONTAINING PROTEIN"/>
    <property type="match status" value="1"/>
</dbReference>
<evidence type="ECO:0000313" key="2">
    <source>
        <dbReference type="EMBL" id="KAE8373910.1"/>
    </source>
</evidence>
<dbReference type="EMBL" id="ML736299">
    <property type="protein sequence ID" value="KAE8373910.1"/>
    <property type="molecule type" value="Genomic_DNA"/>
</dbReference>
<dbReference type="Pfam" id="PF06985">
    <property type="entry name" value="HET"/>
    <property type="match status" value="1"/>
</dbReference>
<feature type="domain" description="Heterokaryon incompatibility" evidence="1">
    <location>
        <begin position="50"/>
        <end position="183"/>
    </location>
</feature>
<dbReference type="AlphaFoldDB" id="A0A5N7AYL4"/>
<keyword evidence="3" id="KW-1185">Reference proteome</keyword>
<accession>A0A5N7AYL4</accession>
<dbReference type="InterPro" id="IPR010730">
    <property type="entry name" value="HET"/>
</dbReference>
<dbReference type="Proteomes" id="UP000326198">
    <property type="component" value="Unassembled WGS sequence"/>
</dbReference>